<feature type="domain" description="DH" evidence="5">
    <location>
        <begin position="1170"/>
        <end position="1301"/>
    </location>
</feature>
<dbReference type="SMART" id="SM00516">
    <property type="entry name" value="SEC14"/>
    <property type="match status" value="1"/>
</dbReference>
<dbReference type="Gene3D" id="1.20.900.10">
    <property type="entry name" value="Dbl homology (DH) domain"/>
    <property type="match status" value="1"/>
</dbReference>
<dbReference type="CDD" id="cd13240">
    <property type="entry name" value="PH1_Kalirin_Trio_like"/>
    <property type="match status" value="1"/>
</dbReference>
<dbReference type="SUPFAM" id="SSF52087">
    <property type="entry name" value="CRAL/TRIO domain"/>
    <property type="match status" value="1"/>
</dbReference>
<keyword evidence="2" id="KW-0175">Coiled coil</keyword>
<feature type="domain" description="PH" evidence="4">
    <location>
        <begin position="1319"/>
        <end position="1424"/>
    </location>
</feature>
<sequence>MEEFHEGCRKAEDILHVLRDRVAQLPGTRDRKGRPVIVFPARESSSPINPDHIRNILLYLHAVTADEFKEHGFVIVIDMRKGTTWNNVKPILKCIQEHFPAVVHVVLIIKPDNFWEKHKTSVSSGKYKFEVQMISVDGLMRYIEPAQLTRDLGGTLFYDHDDFETYRDEMKNGELPVDVVTAERSTTAHVALKKKLLAAPIEMLQAEAQRIHQRIAGSGGVTPDDGYNSSSGAASTNPDLAAALPHLAALVESLRSSKEDLFIQWETRRQKLDHCYQLKLFEQDAEKMFEWVRVHFALLAQRFLEIGDSEQSTSLLIADQREFANNASNADINVSHVMSVAKRLLEIGNYGKVQIESVAMRLEEEWRRFKHALEQRTRLLDQALSFHRKSHLYLSNVPMWMRKVGVEACSSIGQCTGDELEAAIAEHEHFGETFLQTYAEAVGEGRSLTQLLKALGGDVIGQNNSYKHVVDVIQQITRAHKEMHAQWQERKIRLHSRLALIAFETDTQRVLQWLEQHGDAYLNKNTAIGVNLAQAKVLQRNHTHFRSVASNTYSNAEKLFTASNTIIESGECDVKQMNAVVDELRRRIESFSARVEARRDLLNKSVLFHTHYNEITEWYTRMDAKSAQYERVSTCVQEGEQRKEEWMIESDATAQAYATTMSEGHQLVKALEQQAQMMHVDNRETVNAIERLIGDIVLLLFKNWQDDMVALVNSESFDTRAQHILPYQEDNEAQVKNAVLEINNSAAELVQAVAGSELNLVCADGVPVRKVISDSVEQLSACEREVMEVANRTRWRIGQCMALNRARAMASQVIVTIQKEEQKLLQMNVIPYNYEEALAAQVAHKHFQQTIESIEFQNTNHIAMAFFEKTEQLISSGDANARDINDLNEKVKGKWRRLVGLTEERNKLIKAAISCYKTFQHGVTPILDQLEKEYSVGSVKDWCMQKSDECAAERARYISELLSKHMDYKERFLKGCSYAQKTSELFLKYIRRCEAPAEHVREHETRMLARKVDLRERQLKILDLWTRKKQQLDRCQQSVLLEATAKQNLEWINTTGEAFLSHCYEGQLRNATREELDAYLEEYTTFKVDAKQQRAKARMMLQLAERFLKGARDQLHTNEVERWMHAVRARFEQFSVRLAEYETLLFTAVGRKPEFCKAKEELSLDRQSDSSLEAKIEGDRKMRVFLPELIKYENDPEDVGYCFIFSVEILNSLYTEYCVNMEQNNYLITLPEAVQFFSEIREKNSLEHNQNLQSFIIKPVQRITRYRLMLEQLLKNCKNNVEEIKEAYDVVVSVPRRANDLMHLGNFEGYKELGVLGDFVMQESFIVWDPKAYFKKGRERQVFLFELCVVFAKKIELSTRAIKYVYKSRLMLAEINVCEHVEGDPSKFALRQGSVPSNELRTELRAANEQCKVHWVKKIRELMQGLMTANLDMRHVPMGRTRTSAASSSDRTSKDTDLPGSADERNSLRSRASSSDNLETGVYNVTVGKRCLVILSRGFTSKFGE</sequence>
<dbReference type="Proteomes" id="UP000036681">
    <property type="component" value="Unplaced"/>
</dbReference>
<reference evidence="8" key="1">
    <citation type="submission" date="2023-03" db="UniProtKB">
        <authorList>
            <consortium name="WormBaseParasite"/>
        </authorList>
    </citation>
    <scope>IDENTIFICATION</scope>
</reference>
<evidence type="ECO:0000313" key="7">
    <source>
        <dbReference type="Proteomes" id="UP000036681"/>
    </source>
</evidence>
<name>A0A9J2P1L7_ASCLU</name>
<dbReference type="PROSITE" id="PS50010">
    <property type="entry name" value="DH_2"/>
    <property type="match status" value="1"/>
</dbReference>
<proteinExistence type="predicted"/>
<dbReference type="InterPro" id="IPR000219">
    <property type="entry name" value="DH_dom"/>
</dbReference>
<evidence type="ECO:0000256" key="2">
    <source>
        <dbReference type="SAM" id="Coils"/>
    </source>
</evidence>
<dbReference type="SMART" id="SM00150">
    <property type="entry name" value="SPEC"/>
    <property type="match status" value="4"/>
</dbReference>
<dbReference type="CDD" id="cd00170">
    <property type="entry name" value="SEC14"/>
    <property type="match status" value="1"/>
</dbReference>
<dbReference type="GO" id="GO:0019898">
    <property type="term" value="C:extrinsic component of membrane"/>
    <property type="evidence" value="ECO:0007669"/>
    <property type="project" value="TreeGrafter"/>
</dbReference>
<dbReference type="InterPro" id="IPR011993">
    <property type="entry name" value="PH-like_dom_sf"/>
</dbReference>
<evidence type="ECO:0000256" key="1">
    <source>
        <dbReference type="ARBA" id="ARBA00022658"/>
    </source>
</evidence>
<dbReference type="PROSITE" id="PS50191">
    <property type="entry name" value="CRAL_TRIO"/>
    <property type="match status" value="1"/>
</dbReference>
<dbReference type="InterPro" id="IPR047054">
    <property type="entry name" value="Kalirin_TRIO_PH_1"/>
</dbReference>
<evidence type="ECO:0000313" key="8">
    <source>
        <dbReference type="WBParaSite" id="ALUE_0000372501-mRNA-1"/>
    </source>
</evidence>
<dbReference type="Gene3D" id="3.40.525.10">
    <property type="entry name" value="CRAL-TRIO lipid binding domain"/>
    <property type="match status" value="1"/>
</dbReference>
<evidence type="ECO:0000259" key="5">
    <source>
        <dbReference type="PROSITE" id="PS50010"/>
    </source>
</evidence>
<dbReference type="InterPro" id="IPR018159">
    <property type="entry name" value="Spectrin/alpha-actinin"/>
</dbReference>
<dbReference type="Gene3D" id="2.30.29.30">
    <property type="entry name" value="Pleckstrin-homology domain (PH domain)/Phosphotyrosine-binding domain (PTB)"/>
    <property type="match status" value="1"/>
</dbReference>
<dbReference type="InterPro" id="IPR051336">
    <property type="entry name" value="RhoGEF_Guanine_NuclExch_SF"/>
</dbReference>
<dbReference type="InterPro" id="IPR035899">
    <property type="entry name" value="DBL_dom_sf"/>
</dbReference>
<accession>A0A9J2P1L7</accession>
<dbReference type="SUPFAM" id="SSF50729">
    <property type="entry name" value="PH domain-like"/>
    <property type="match status" value="1"/>
</dbReference>
<protein>
    <submittedName>
        <fullName evidence="8">DH domain-containing protein</fullName>
    </submittedName>
</protein>
<dbReference type="Pfam" id="PF00621">
    <property type="entry name" value="RhoGEF"/>
    <property type="match status" value="1"/>
</dbReference>
<dbReference type="PANTHER" id="PTHR22826:SF106">
    <property type="entry name" value="TRIO, ISOFORM A"/>
    <property type="match status" value="1"/>
</dbReference>
<evidence type="ECO:0000259" key="4">
    <source>
        <dbReference type="PROSITE" id="PS50003"/>
    </source>
</evidence>
<dbReference type="InterPro" id="IPR055251">
    <property type="entry name" value="SOS1_NGEF_PH"/>
</dbReference>
<evidence type="ECO:0000256" key="3">
    <source>
        <dbReference type="SAM" id="MobiDB-lite"/>
    </source>
</evidence>
<dbReference type="GO" id="GO:0005737">
    <property type="term" value="C:cytoplasm"/>
    <property type="evidence" value="ECO:0007669"/>
    <property type="project" value="TreeGrafter"/>
</dbReference>
<feature type="compositionally biased region" description="Basic and acidic residues" evidence="3">
    <location>
        <begin position="1451"/>
        <end position="1467"/>
    </location>
</feature>
<dbReference type="Pfam" id="PF22697">
    <property type="entry name" value="SOS1_NGEF_PH"/>
    <property type="match status" value="1"/>
</dbReference>
<keyword evidence="7" id="KW-1185">Reference proteome</keyword>
<dbReference type="Pfam" id="PF00435">
    <property type="entry name" value="Spectrin"/>
    <property type="match status" value="1"/>
</dbReference>
<dbReference type="Gene3D" id="1.20.58.60">
    <property type="match status" value="5"/>
</dbReference>
<dbReference type="GO" id="GO:0005085">
    <property type="term" value="F:guanyl-nucleotide exchange factor activity"/>
    <property type="evidence" value="ECO:0007669"/>
    <property type="project" value="UniProtKB-KW"/>
</dbReference>
<dbReference type="SMART" id="SM00325">
    <property type="entry name" value="RhoGEF"/>
    <property type="match status" value="1"/>
</dbReference>
<dbReference type="WBParaSite" id="ALUE_0000372501-mRNA-1">
    <property type="protein sequence ID" value="ALUE_0000372501-mRNA-1"/>
    <property type="gene ID" value="ALUE_0000372501"/>
</dbReference>
<feature type="coiled-coil region" evidence="2">
    <location>
        <begin position="567"/>
        <end position="594"/>
    </location>
</feature>
<dbReference type="InterPro" id="IPR036865">
    <property type="entry name" value="CRAL-TRIO_dom_sf"/>
</dbReference>
<dbReference type="PANTHER" id="PTHR22826">
    <property type="entry name" value="RHO GUANINE EXCHANGE FACTOR-RELATED"/>
    <property type="match status" value="1"/>
</dbReference>
<feature type="region of interest" description="Disordered" evidence="3">
    <location>
        <begin position="1440"/>
        <end position="1475"/>
    </location>
</feature>
<feature type="compositionally biased region" description="Low complexity" evidence="3">
    <location>
        <begin position="1440"/>
        <end position="1450"/>
    </location>
</feature>
<dbReference type="SUPFAM" id="SSF46966">
    <property type="entry name" value="Spectrin repeat"/>
    <property type="match status" value="4"/>
</dbReference>
<dbReference type="InterPro" id="IPR001251">
    <property type="entry name" value="CRAL-TRIO_dom"/>
</dbReference>
<keyword evidence="1" id="KW-0344">Guanine-nucleotide releasing factor</keyword>
<feature type="domain" description="CRAL-TRIO" evidence="6">
    <location>
        <begin position="27"/>
        <end position="160"/>
    </location>
</feature>
<organism evidence="7 8">
    <name type="scientific">Ascaris lumbricoides</name>
    <name type="common">Giant roundworm</name>
    <dbReference type="NCBI Taxonomy" id="6252"/>
    <lineage>
        <taxon>Eukaryota</taxon>
        <taxon>Metazoa</taxon>
        <taxon>Ecdysozoa</taxon>
        <taxon>Nematoda</taxon>
        <taxon>Chromadorea</taxon>
        <taxon>Rhabditida</taxon>
        <taxon>Spirurina</taxon>
        <taxon>Ascaridomorpha</taxon>
        <taxon>Ascaridoidea</taxon>
        <taxon>Ascarididae</taxon>
        <taxon>Ascaris</taxon>
    </lineage>
</organism>
<dbReference type="InterPro" id="IPR001849">
    <property type="entry name" value="PH_domain"/>
</dbReference>
<dbReference type="InterPro" id="IPR002017">
    <property type="entry name" value="Spectrin_repeat"/>
</dbReference>
<evidence type="ECO:0000259" key="6">
    <source>
        <dbReference type="PROSITE" id="PS50191"/>
    </source>
</evidence>
<dbReference type="PROSITE" id="PS50003">
    <property type="entry name" value="PH_DOMAIN"/>
    <property type="match status" value="1"/>
</dbReference>
<dbReference type="SMART" id="SM00233">
    <property type="entry name" value="PH"/>
    <property type="match status" value="1"/>
</dbReference>
<dbReference type="Pfam" id="PF13716">
    <property type="entry name" value="CRAL_TRIO_2"/>
    <property type="match status" value="1"/>
</dbReference>
<dbReference type="SUPFAM" id="SSF48065">
    <property type="entry name" value="DBL homology domain (DH-domain)"/>
    <property type="match status" value="1"/>
</dbReference>